<dbReference type="PROSITE" id="PS51257">
    <property type="entry name" value="PROKAR_LIPOPROTEIN"/>
    <property type="match status" value="1"/>
</dbReference>
<gene>
    <name evidence="3" type="ORF">WDS16_21450</name>
</gene>
<sequence>MISLRSIAFTGVGLLGAVLTLTACAGDGQQGIPTDSPSTPTTTTTTPSPTTTAPAPGPAVGDVPGNPQAAMALRAFLVDLDAGGVSAVTPRCWTVPPSEIPTQYADAPAILDAAAQPGVDGQYAVTWTGPVSTVSVKRSEIASGYSCPQVYPTGTEPAYSDVDATYAVERYLRRFTGAPINPDDLEGDYPLVCSQRAIWDPQGTGVPTVPPLANNPGRLTGSASFNPASVYVASTNGVHKTVYADVTNVSGFEQNQVFTLTVGQGGYCIGDVA</sequence>
<feature type="signal peptide" evidence="2">
    <location>
        <begin position="1"/>
        <end position="25"/>
    </location>
</feature>
<keyword evidence="2" id="KW-0732">Signal</keyword>
<proteinExistence type="predicted"/>
<dbReference type="RefSeq" id="WP_338887520.1">
    <property type="nucleotide sequence ID" value="NZ_CP147846.1"/>
</dbReference>
<keyword evidence="4" id="KW-1185">Reference proteome</keyword>
<dbReference type="EMBL" id="CP147846">
    <property type="protein sequence ID" value="WXG67762.1"/>
    <property type="molecule type" value="Genomic_DNA"/>
</dbReference>
<evidence type="ECO:0000256" key="2">
    <source>
        <dbReference type="SAM" id="SignalP"/>
    </source>
</evidence>
<evidence type="ECO:0000313" key="3">
    <source>
        <dbReference type="EMBL" id="WXG67762.1"/>
    </source>
</evidence>
<protein>
    <recommendedName>
        <fullName evidence="5">Lipoprotein</fullName>
    </recommendedName>
</protein>
<reference evidence="3 4" key="1">
    <citation type="submission" date="2024-03" db="EMBL/GenBank/DDBJ databases">
        <title>Natural products discovery in diverse microorganisms through a two-stage MS feature dereplication strategy.</title>
        <authorList>
            <person name="Zhang R."/>
        </authorList>
    </citation>
    <scope>NUCLEOTIDE SEQUENCE [LARGE SCALE GENOMIC DNA]</scope>
    <source>
        <strain evidence="3 4">18930</strain>
    </source>
</reference>
<name>A0ABZ2PIF7_9NOCA</name>
<dbReference type="Proteomes" id="UP001432000">
    <property type="component" value="Chromosome"/>
</dbReference>
<evidence type="ECO:0008006" key="5">
    <source>
        <dbReference type="Google" id="ProtNLM"/>
    </source>
</evidence>
<feature type="chain" id="PRO_5046449605" description="Lipoprotein" evidence="2">
    <location>
        <begin position="26"/>
        <end position="273"/>
    </location>
</feature>
<evidence type="ECO:0000256" key="1">
    <source>
        <dbReference type="SAM" id="MobiDB-lite"/>
    </source>
</evidence>
<feature type="region of interest" description="Disordered" evidence="1">
    <location>
        <begin position="30"/>
        <end position="65"/>
    </location>
</feature>
<accession>A0ABZ2PIF7</accession>
<organism evidence="3 4">
    <name type="scientific">Rhodococcus sovatensis</name>
    <dbReference type="NCBI Taxonomy" id="1805840"/>
    <lineage>
        <taxon>Bacteria</taxon>
        <taxon>Bacillati</taxon>
        <taxon>Actinomycetota</taxon>
        <taxon>Actinomycetes</taxon>
        <taxon>Mycobacteriales</taxon>
        <taxon>Nocardiaceae</taxon>
        <taxon>Rhodococcus</taxon>
    </lineage>
</organism>
<feature type="compositionally biased region" description="Low complexity" evidence="1">
    <location>
        <begin position="33"/>
        <end position="65"/>
    </location>
</feature>
<evidence type="ECO:0000313" key="4">
    <source>
        <dbReference type="Proteomes" id="UP001432000"/>
    </source>
</evidence>